<accession>A0A1G7HBU6</accession>
<evidence type="ECO:0000313" key="2">
    <source>
        <dbReference type="Proteomes" id="UP000199045"/>
    </source>
</evidence>
<dbReference type="STRING" id="104663.SAMN04488121_101402"/>
<gene>
    <name evidence="1" type="ORF">SAMN04488121_101402</name>
</gene>
<dbReference type="EMBL" id="FNBN01000001">
    <property type="protein sequence ID" value="SDE97930.1"/>
    <property type="molecule type" value="Genomic_DNA"/>
</dbReference>
<proteinExistence type="predicted"/>
<protein>
    <recommendedName>
        <fullName evidence="3">Phage derived protein Gp49-like</fullName>
    </recommendedName>
</protein>
<organism evidence="1 2">
    <name type="scientific">Chitinophaga filiformis</name>
    <name type="common">Myxococcus filiformis</name>
    <name type="synonym">Flexibacter filiformis</name>
    <dbReference type="NCBI Taxonomy" id="104663"/>
    <lineage>
        <taxon>Bacteria</taxon>
        <taxon>Pseudomonadati</taxon>
        <taxon>Bacteroidota</taxon>
        <taxon>Chitinophagia</taxon>
        <taxon>Chitinophagales</taxon>
        <taxon>Chitinophagaceae</taxon>
        <taxon>Chitinophaga</taxon>
    </lineage>
</organism>
<reference evidence="1 2" key="1">
    <citation type="submission" date="2016-10" db="EMBL/GenBank/DDBJ databases">
        <authorList>
            <person name="de Groot N.N."/>
        </authorList>
    </citation>
    <scope>NUCLEOTIDE SEQUENCE [LARGE SCALE GENOMIC DNA]</scope>
    <source>
        <strain evidence="1 2">DSM 527</strain>
    </source>
</reference>
<sequence>MPVFYTISSVRSDLSRYKKNNSYSNCCNDLCSFFLNKSIDDIFSLPQILYDNGDFRYLKSRLDNSNNGKGKSCGYRLYYYVDREKECVTLLGFYPKVGKYGKPDISKAEEKQMILDYKEELRAGLLVEHSIKKNFVEEVEV</sequence>
<dbReference type="AlphaFoldDB" id="A0A1G7HBU6"/>
<name>A0A1G7HBU6_CHIFI</name>
<evidence type="ECO:0000313" key="1">
    <source>
        <dbReference type="EMBL" id="SDE97930.1"/>
    </source>
</evidence>
<evidence type="ECO:0008006" key="3">
    <source>
        <dbReference type="Google" id="ProtNLM"/>
    </source>
</evidence>
<dbReference type="Proteomes" id="UP000199045">
    <property type="component" value="Unassembled WGS sequence"/>
</dbReference>